<evidence type="ECO:0000313" key="7">
    <source>
        <dbReference type="Proteomes" id="UP000460318"/>
    </source>
</evidence>
<dbReference type="Gene3D" id="3.40.640.10">
    <property type="entry name" value="Type I PLP-dependent aspartate aminotransferase-like (Major domain)"/>
    <property type="match status" value="1"/>
</dbReference>
<dbReference type="PIRSF" id="PIRSF000390">
    <property type="entry name" value="PLP_StrS"/>
    <property type="match status" value="1"/>
</dbReference>
<gene>
    <name evidence="6" type="ORF">GRF59_23715</name>
</gene>
<dbReference type="RefSeq" id="WP_160500187.1">
    <property type="nucleotide sequence ID" value="NZ_WUBI01000004.1"/>
</dbReference>
<keyword evidence="1 4" id="KW-0663">Pyridoxal phosphate</keyword>
<evidence type="ECO:0000256" key="1">
    <source>
        <dbReference type="ARBA" id="ARBA00022898"/>
    </source>
</evidence>
<evidence type="ECO:0000313" key="6">
    <source>
        <dbReference type="EMBL" id="MWV46620.1"/>
    </source>
</evidence>
<evidence type="ECO:0000256" key="5">
    <source>
        <dbReference type="RuleBase" id="RU004508"/>
    </source>
</evidence>
<feature type="active site" description="Proton acceptor" evidence="3">
    <location>
        <position position="191"/>
    </location>
</feature>
<dbReference type="InterPro" id="IPR015421">
    <property type="entry name" value="PyrdxlP-dep_Trfase_major"/>
</dbReference>
<dbReference type="PANTHER" id="PTHR30244:SF9">
    <property type="entry name" value="PROTEIN RV3402C"/>
    <property type="match status" value="1"/>
</dbReference>
<evidence type="ECO:0000256" key="3">
    <source>
        <dbReference type="PIRSR" id="PIRSR000390-1"/>
    </source>
</evidence>
<dbReference type="GO" id="GO:0000271">
    <property type="term" value="P:polysaccharide biosynthetic process"/>
    <property type="evidence" value="ECO:0007669"/>
    <property type="project" value="TreeGrafter"/>
</dbReference>
<evidence type="ECO:0000256" key="4">
    <source>
        <dbReference type="PIRSR" id="PIRSR000390-2"/>
    </source>
</evidence>
<protein>
    <submittedName>
        <fullName evidence="6">Aminotransferase class I/II-fold pyridoxal phosphate-dependent enzyme</fullName>
    </submittedName>
</protein>
<proteinExistence type="inferred from homology"/>
<keyword evidence="6" id="KW-0808">Transferase</keyword>
<reference evidence="6 7" key="1">
    <citation type="submission" date="2019-12" db="EMBL/GenBank/DDBJ databases">
        <title>Paenibacillus sp. nov., an endophytic bacterium isolated from the stem of Dendrobium.</title>
        <authorList>
            <person name="Zhao R."/>
        </authorList>
    </citation>
    <scope>NUCLEOTIDE SEQUENCE [LARGE SCALE GENOMIC DNA]</scope>
    <source>
        <strain evidence="6 7">HJL G12</strain>
    </source>
</reference>
<dbReference type="PANTHER" id="PTHR30244">
    <property type="entry name" value="TRANSAMINASE"/>
    <property type="match status" value="1"/>
</dbReference>
<keyword evidence="6" id="KW-0032">Aminotransferase</keyword>
<dbReference type="SUPFAM" id="SSF53383">
    <property type="entry name" value="PLP-dependent transferases"/>
    <property type="match status" value="1"/>
</dbReference>
<comment type="caution">
    <text evidence="6">The sequence shown here is derived from an EMBL/GenBank/DDBJ whole genome shotgun (WGS) entry which is preliminary data.</text>
</comment>
<organism evidence="6 7">
    <name type="scientific">Paenibacillus dendrobii</name>
    <dbReference type="NCBI Taxonomy" id="2691084"/>
    <lineage>
        <taxon>Bacteria</taxon>
        <taxon>Bacillati</taxon>
        <taxon>Bacillota</taxon>
        <taxon>Bacilli</taxon>
        <taxon>Bacillales</taxon>
        <taxon>Paenibacillaceae</taxon>
        <taxon>Paenibacillus</taxon>
    </lineage>
</organism>
<accession>A0A7X3IPP1</accession>
<evidence type="ECO:0000256" key="2">
    <source>
        <dbReference type="ARBA" id="ARBA00037999"/>
    </source>
</evidence>
<comment type="similarity">
    <text evidence="2 5">Belongs to the DegT/DnrJ/EryC1 family.</text>
</comment>
<keyword evidence="7" id="KW-1185">Reference proteome</keyword>
<dbReference type="EMBL" id="WUBI01000004">
    <property type="protein sequence ID" value="MWV46620.1"/>
    <property type="molecule type" value="Genomic_DNA"/>
</dbReference>
<dbReference type="Proteomes" id="UP000460318">
    <property type="component" value="Unassembled WGS sequence"/>
</dbReference>
<feature type="modified residue" description="N6-(pyridoxal phosphate)lysine" evidence="4">
    <location>
        <position position="191"/>
    </location>
</feature>
<dbReference type="InterPro" id="IPR000653">
    <property type="entry name" value="DegT/StrS_aminotransferase"/>
</dbReference>
<name>A0A7X3IPP1_9BACL</name>
<sequence>MRKSIPFLKPNLVKKETYMKYLDVIDETRIYSNYGNLNTQFEKRILSEYFQNKGAVSTVSNATIGLMLSIMLSKRKKGRYAIMPSFTFSATAQAALWCGLEPLFIDIRSKDWCMDEKLVQNYVDKLGEEIAVIVPYATFGTVVDLSYYQNLMELGVPVVVDAAASFGSTYDGLGLEATFSGPIVYSFHATKAFGIGEGGLVYSQDEAFIEQLRKAGNFGFGPNRNSEQIGLNSKLTEYAAAIGLASLDKYPEKILIRQEIRRKYEKSMKEVGLFDHGWQLHLTRGNVAHQNVSVLSPDDCNAIDVVSFLEQSGIEARTYFSPACHQQSLFLNSNKSIMETTENIARRIINLPLWEEISDQEIDFVVGQLRLFQSKQKEVIINS</sequence>
<dbReference type="GO" id="GO:0008483">
    <property type="term" value="F:transaminase activity"/>
    <property type="evidence" value="ECO:0007669"/>
    <property type="project" value="UniProtKB-KW"/>
</dbReference>
<dbReference type="InterPro" id="IPR015424">
    <property type="entry name" value="PyrdxlP-dep_Trfase"/>
</dbReference>
<dbReference type="Pfam" id="PF01041">
    <property type="entry name" value="DegT_DnrJ_EryC1"/>
    <property type="match status" value="1"/>
</dbReference>
<dbReference type="GO" id="GO:0030170">
    <property type="term" value="F:pyridoxal phosphate binding"/>
    <property type="evidence" value="ECO:0007669"/>
    <property type="project" value="TreeGrafter"/>
</dbReference>
<dbReference type="AlphaFoldDB" id="A0A7X3IPP1"/>